<protein>
    <recommendedName>
        <fullName evidence="1">F-box domain-containing protein</fullName>
    </recommendedName>
</protein>
<dbReference type="EMBL" id="WUAV01000005">
    <property type="protein sequence ID" value="KAF1754825.1"/>
    <property type="molecule type" value="Genomic_DNA"/>
</dbReference>
<comment type="caution">
    <text evidence="2">The sequence shown here is derived from an EMBL/GenBank/DDBJ whole genome shotgun (WGS) entry which is preliminary data.</text>
</comment>
<dbReference type="Pfam" id="PF00646">
    <property type="entry name" value="F-box"/>
    <property type="match status" value="2"/>
</dbReference>
<name>A0A6A5GJU0_CAERE</name>
<dbReference type="PANTHER" id="PTHR23014:SF1">
    <property type="entry name" value="DUF38 DOMAIN-CONTAINING PROTEIN-RELATED"/>
    <property type="match status" value="1"/>
</dbReference>
<accession>A0A6A5GJU0</accession>
<dbReference type="PROSITE" id="PS50181">
    <property type="entry name" value="FBOX"/>
    <property type="match status" value="2"/>
</dbReference>
<dbReference type="PANTHER" id="PTHR23014">
    <property type="entry name" value="F-BOX A PROTEIN"/>
    <property type="match status" value="1"/>
</dbReference>
<evidence type="ECO:0000259" key="1">
    <source>
        <dbReference type="PROSITE" id="PS50181"/>
    </source>
</evidence>
<dbReference type="Pfam" id="PF01827">
    <property type="entry name" value="FTH"/>
    <property type="match status" value="2"/>
</dbReference>
<dbReference type="InterPro" id="IPR002900">
    <property type="entry name" value="DUF38/FTH_CAE_spp"/>
</dbReference>
<organism evidence="2 3">
    <name type="scientific">Caenorhabditis remanei</name>
    <name type="common">Caenorhabditis vulgaris</name>
    <dbReference type="NCBI Taxonomy" id="31234"/>
    <lineage>
        <taxon>Eukaryota</taxon>
        <taxon>Metazoa</taxon>
        <taxon>Ecdysozoa</taxon>
        <taxon>Nematoda</taxon>
        <taxon>Chromadorea</taxon>
        <taxon>Rhabditida</taxon>
        <taxon>Rhabditina</taxon>
        <taxon>Rhabditomorpha</taxon>
        <taxon>Rhabditoidea</taxon>
        <taxon>Rhabditidae</taxon>
        <taxon>Peloderinae</taxon>
        <taxon>Caenorhabditis</taxon>
    </lineage>
</organism>
<evidence type="ECO:0000313" key="3">
    <source>
        <dbReference type="Proteomes" id="UP000483820"/>
    </source>
</evidence>
<dbReference type="AlphaFoldDB" id="A0A6A5GJU0"/>
<dbReference type="InterPro" id="IPR036047">
    <property type="entry name" value="F-box-like_dom_sf"/>
</dbReference>
<dbReference type="GeneID" id="9808611"/>
<dbReference type="SMART" id="SM00256">
    <property type="entry name" value="FBOX"/>
    <property type="match status" value="2"/>
</dbReference>
<gene>
    <name evidence="2" type="ORF">GCK72_021389</name>
</gene>
<dbReference type="RefSeq" id="XP_053583144.1">
    <property type="nucleotide sequence ID" value="XM_053734231.1"/>
</dbReference>
<dbReference type="KEGG" id="crq:GCK72_021389"/>
<reference evidence="2 3" key="1">
    <citation type="submission" date="2019-12" db="EMBL/GenBank/DDBJ databases">
        <title>Chromosome-level assembly of the Caenorhabditis remanei genome.</title>
        <authorList>
            <person name="Teterina A.A."/>
            <person name="Willis J.H."/>
            <person name="Phillips P.C."/>
        </authorList>
    </citation>
    <scope>NUCLEOTIDE SEQUENCE [LARGE SCALE GENOMIC DNA]</scope>
    <source>
        <strain evidence="2 3">PX506</strain>
        <tissue evidence="2">Whole organism</tissue>
    </source>
</reference>
<dbReference type="CTD" id="9808611"/>
<dbReference type="SUPFAM" id="SSF81383">
    <property type="entry name" value="F-box domain"/>
    <property type="match status" value="1"/>
</dbReference>
<proteinExistence type="predicted"/>
<sequence>MTLKPTLLSLPEVVKDHLMQYLNYIDIARLRKTCHLFRRYLHLKLPDANIHSIHVYQNENSMELNFKAGHNEDLLKIEYKKVDEGSSIEANFQQGGTRIVRADGRNYLDVFCDDFTMLLKHQKLISHELAFIALEAPEKRTEFWDMIRKVITDTEATSGKKLLLKKRSVILRNLMAPDVFSILPYFDASCLQMINITGEEGVMTPLDGIVELEHWNCLEVATLNNFSIGNVLQNITHLVMFSGGVRAITAQDVLVLKNKILHSDNMNFWLLIHENFNEDQSLYELLGPIFVLDEEGHVKNWNFRTQVEDIVLEIEVTRQFMCFEMMPVGNVVENAVFIDYVKMNSESPLVKMPDVAKMNLVEYLNYVDILRIKKTCRTFRDMITDKKPITSFSSIQIHQKYYQIEFNLNSTIPEDSVKLKYTETKTGCSVNAKYDDVGHRRVLEETDYIDALCKDLANFLKYQKTVTPELHLLNDAPERIELWRKIQKTLHETSQETKTKLLFKAKCCKIRNLEAPDILALLPYFDYNILRKISITPKEYQVNLNEIIDLPQWKHATSAVVDQVCIENLGQNILHMNNIAGHTVRLTEEDVVVLKNTFLRNPHFDYCQLSFKYPEDGDDILTPLGRPSLHGCSGNPDQKTWFFRRRGETGYVLSVEYDGIILFYEKLNVKDVPKKAKVME</sequence>
<evidence type="ECO:0000313" key="2">
    <source>
        <dbReference type="EMBL" id="KAF1754825.1"/>
    </source>
</evidence>
<dbReference type="CDD" id="cd09917">
    <property type="entry name" value="F-box_SF"/>
    <property type="match status" value="1"/>
</dbReference>
<dbReference type="Proteomes" id="UP000483820">
    <property type="component" value="Chromosome V"/>
</dbReference>
<feature type="domain" description="F-box" evidence="1">
    <location>
        <begin position="346"/>
        <end position="395"/>
    </location>
</feature>
<dbReference type="InterPro" id="IPR001810">
    <property type="entry name" value="F-box_dom"/>
</dbReference>
<feature type="domain" description="F-box" evidence="1">
    <location>
        <begin position="4"/>
        <end position="53"/>
    </location>
</feature>